<feature type="compositionally biased region" description="Basic and acidic residues" evidence="2">
    <location>
        <begin position="1"/>
        <end position="21"/>
    </location>
</feature>
<evidence type="ECO:0000313" key="3">
    <source>
        <dbReference type="EMBL" id="CAG7830872.1"/>
    </source>
</evidence>
<keyword evidence="1" id="KW-0175">Coiled coil</keyword>
<sequence>MDPKAVDLEGDKSDDGIDCDPRKRRRSNPKKDLIVFLEKKSEKEGELRKEEMRIREIEANNKKMELEILRLKAEAEIDERKKITQLLVKLASRE</sequence>
<dbReference type="EMBL" id="CAJVCH010557908">
    <property type="protein sequence ID" value="CAG7830872.1"/>
    <property type="molecule type" value="Genomic_DNA"/>
</dbReference>
<feature type="region of interest" description="Disordered" evidence="2">
    <location>
        <begin position="1"/>
        <end position="26"/>
    </location>
</feature>
<evidence type="ECO:0000256" key="2">
    <source>
        <dbReference type="SAM" id="MobiDB-lite"/>
    </source>
</evidence>
<keyword evidence="4" id="KW-1185">Reference proteome</keyword>
<evidence type="ECO:0000313" key="4">
    <source>
        <dbReference type="Proteomes" id="UP000708208"/>
    </source>
</evidence>
<protein>
    <submittedName>
        <fullName evidence="3">Uncharacterized protein</fullName>
    </submittedName>
</protein>
<feature type="coiled-coil region" evidence="1">
    <location>
        <begin position="40"/>
        <end position="81"/>
    </location>
</feature>
<evidence type="ECO:0000256" key="1">
    <source>
        <dbReference type="SAM" id="Coils"/>
    </source>
</evidence>
<gene>
    <name evidence="3" type="ORF">AFUS01_LOCUS40644</name>
</gene>
<dbReference type="OrthoDB" id="10582688at2759"/>
<dbReference type="Proteomes" id="UP000708208">
    <property type="component" value="Unassembled WGS sequence"/>
</dbReference>
<proteinExistence type="predicted"/>
<comment type="caution">
    <text evidence="3">The sequence shown here is derived from an EMBL/GenBank/DDBJ whole genome shotgun (WGS) entry which is preliminary data.</text>
</comment>
<dbReference type="AlphaFoldDB" id="A0A8J2LI20"/>
<reference evidence="3" key="1">
    <citation type="submission" date="2021-06" db="EMBL/GenBank/DDBJ databases">
        <authorList>
            <person name="Hodson N. C."/>
            <person name="Mongue J. A."/>
            <person name="Jaron S. K."/>
        </authorList>
    </citation>
    <scope>NUCLEOTIDE SEQUENCE</scope>
</reference>
<name>A0A8J2LI20_9HEXA</name>
<accession>A0A8J2LI20</accession>
<organism evidence="3 4">
    <name type="scientific">Allacma fusca</name>
    <dbReference type="NCBI Taxonomy" id="39272"/>
    <lineage>
        <taxon>Eukaryota</taxon>
        <taxon>Metazoa</taxon>
        <taxon>Ecdysozoa</taxon>
        <taxon>Arthropoda</taxon>
        <taxon>Hexapoda</taxon>
        <taxon>Collembola</taxon>
        <taxon>Symphypleona</taxon>
        <taxon>Sminthuridae</taxon>
        <taxon>Allacma</taxon>
    </lineage>
</organism>